<evidence type="ECO:0000256" key="4">
    <source>
        <dbReference type="ARBA" id="ARBA00022801"/>
    </source>
</evidence>
<dbReference type="RefSeq" id="WP_201824602.1">
    <property type="nucleotide sequence ID" value="NZ_JAERRA010000001.1"/>
</dbReference>
<comment type="subcellular location">
    <subcellularLocation>
        <location evidence="6">Cytoplasm</location>
    </subcellularLocation>
</comment>
<proteinExistence type="inferred from homology"/>
<dbReference type="InterPro" id="IPR037004">
    <property type="entry name" value="Exonuc_VII_ssu_sf"/>
</dbReference>
<dbReference type="PANTHER" id="PTHR34137:SF1">
    <property type="entry name" value="EXODEOXYRIBONUCLEASE 7 SMALL SUBUNIT"/>
    <property type="match status" value="1"/>
</dbReference>
<dbReference type="EC" id="3.1.11.6" evidence="6"/>
<gene>
    <name evidence="6 8" type="primary">xseB</name>
    <name evidence="8" type="ORF">JI742_05480</name>
</gene>
<sequence length="87" mass="9633">MARSSPLPSRPATAHEATDPSPSYEAALAELETLVTGLESGQWPLDRLLDGYRRGAELLAFCRDRLQAVEQQVQVLEADQLKPWKDA</sequence>
<evidence type="ECO:0000256" key="5">
    <source>
        <dbReference type="ARBA" id="ARBA00022839"/>
    </source>
</evidence>
<dbReference type="Proteomes" id="UP000643207">
    <property type="component" value="Unassembled WGS sequence"/>
</dbReference>
<name>A0A9X0XCQ0_9BURK</name>
<evidence type="ECO:0000313" key="8">
    <source>
        <dbReference type="EMBL" id="MBL0719339.1"/>
    </source>
</evidence>
<dbReference type="HAMAP" id="MF_00337">
    <property type="entry name" value="Exonuc_7_S"/>
    <property type="match status" value="1"/>
</dbReference>
<evidence type="ECO:0000256" key="1">
    <source>
        <dbReference type="ARBA" id="ARBA00009998"/>
    </source>
</evidence>
<reference evidence="8 9" key="1">
    <citation type="submission" date="2021-01" db="EMBL/GenBank/DDBJ databases">
        <title>Piscinibacter sp. Jin2 Genome sequencing and assembly.</title>
        <authorList>
            <person name="Kim I."/>
        </authorList>
    </citation>
    <scope>NUCLEOTIDE SEQUENCE [LARGE SCALE GENOMIC DNA]</scope>
    <source>
        <strain evidence="8 9">Jin2</strain>
    </source>
</reference>
<comment type="subunit">
    <text evidence="6">Heterooligomer composed of large and small subunits.</text>
</comment>
<dbReference type="Pfam" id="PF02609">
    <property type="entry name" value="Exonuc_VII_S"/>
    <property type="match status" value="1"/>
</dbReference>
<dbReference type="Gene3D" id="1.10.287.1040">
    <property type="entry name" value="Exonuclease VII, small subunit"/>
    <property type="match status" value="1"/>
</dbReference>
<comment type="function">
    <text evidence="6">Bidirectionally degrades single-stranded DNA into large acid-insoluble oligonucleotides, which are then degraded further into small acid-soluble oligonucleotides.</text>
</comment>
<comment type="similarity">
    <text evidence="1 6">Belongs to the XseB family.</text>
</comment>
<comment type="catalytic activity">
    <reaction evidence="6">
        <text>Exonucleolytic cleavage in either 5'- to 3'- or 3'- to 5'-direction to yield nucleoside 5'-phosphates.</text>
        <dbReference type="EC" id="3.1.11.6"/>
    </reaction>
</comment>
<dbReference type="GO" id="GO:0008855">
    <property type="term" value="F:exodeoxyribonuclease VII activity"/>
    <property type="evidence" value="ECO:0007669"/>
    <property type="project" value="UniProtKB-UniRule"/>
</dbReference>
<keyword evidence="2 6" id="KW-0963">Cytoplasm</keyword>
<dbReference type="GO" id="GO:0009318">
    <property type="term" value="C:exodeoxyribonuclease VII complex"/>
    <property type="evidence" value="ECO:0007669"/>
    <property type="project" value="UniProtKB-UniRule"/>
</dbReference>
<dbReference type="InterPro" id="IPR003761">
    <property type="entry name" value="Exonuc_VII_S"/>
</dbReference>
<feature type="region of interest" description="Disordered" evidence="7">
    <location>
        <begin position="1"/>
        <end position="22"/>
    </location>
</feature>
<protein>
    <recommendedName>
        <fullName evidence="6">Exodeoxyribonuclease 7 small subunit</fullName>
        <ecNumber evidence="6">3.1.11.6</ecNumber>
    </recommendedName>
    <alternativeName>
        <fullName evidence="6">Exodeoxyribonuclease VII small subunit</fullName>
        <shortName evidence="6">Exonuclease VII small subunit</shortName>
    </alternativeName>
</protein>
<dbReference type="PANTHER" id="PTHR34137">
    <property type="entry name" value="EXODEOXYRIBONUCLEASE 7 SMALL SUBUNIT"/>
    <property type="match status" value="1"/>
</dbReference>
<evidence type="ECO:0000256" key="3">
    <source>
        <dbReference type="ARBA" id="ARBA00022722"/>
    </source>
</evidence>
<dbReference type="EMBL" id="JAERRA010000001">
    <property type="protein sequence ID" value="MBL0719339.1"/>
    <property type="molecule type" value="Genomic_DNA"/>
</dbReference>
<dbReference type="GO" id="GO:0006308">
    <property type="term" value="P:DNA catabolic process"/>
    <property type="evidence" value="ECO:0007669"/>
    <property type="project" value="UniProtKB-UniRule"/>
</dbReference>
<evidence type="ECO:0000256" key="7">
    <source>
        <dbReference type="SAM" id="MobiDB-lite"/>
    </source>
</evidence>
<keyword evidence="3 6" id="KW-0540">Nuclease</keyword>
<comment type="caution">
    <text evidence="8">The sequence shown here is derived from an EMBL/GenBank/DDBJ whole genome shotgun (WGS) entry which is preliminary data.</text>
</comment>
<dbReference type="SUPFAM" id="SSF116842">
    <property type="entry name" value="XseB-like"/>
    <property type="match status" value="1"/>
</dbReference>
<dbReference type="NCBIfam" id="TIGR01280">
    <property type="entry name" value="xseB"/>
    <property type="match status" value="1"/>
</dbReference>
<dbReference type="AlphaFoldDB" id="A0A9X0XCQ0"/>
<organism evidence="8 9">
    <name type="scientific">Aquariibacter lacus</name>
    <dbReference type="NCBI Taxonomy" id="2801332"/>
    <lineage>
        <taxon>Bacteria</taxon>
        <taxon>Pseudomonadati</taxon>
        <taxon>Pseudomonadota</taxon>
        <taxon>Betaproteobacteria</taxon>
        <taxon>Burkholderiales</taxon>
        <taxon>Sphaerotilaceae</taxon>
        <taxon>Aquariibacter</taxon>
    </lineage>
</organism>
<evidence type="ECO:0000256" key="2">
    <source>
        <dbReference type="ARBA" id="ARBA00022490"/>
    </source>
</evidence>
<accession>A0A9X0XCQ0</accession>
<keyword evidence="4 6" id="KW-0378">Hydrolase</keyword>
<evidence type="ECO:0000256" key="6">
    <source>
        <dbReference type="HAMAP-Rule" id="MF_00337"/>
    </source>
</evidence>
<dbReference type="GO" id="GO:0005829">
    <property type="term" value="C:cytosol"/>
    <property type="evidence" value="ECO:0007669"/>
    <property type="project" value="TreeGrafter"/>
</dbReference>
<evidence type="ECO:0000313" key="9">
    <source>
        <dbReference type="Proteomes" id="UP000643207"/>
    </source>
</evidence>
<keyword evidence="9" id="KW-1185">Reference proteome</keyword>
<keyword evidence="5 6" id="KW-0269">Exonuclease</keyword>